<dbReference type="GO" id="GO:0005977">
    <property type="term" value="P:glycogen metabolic process"/>
    <property type="evidence" value="ECO:0007669"/>
    <property type="project" value="UniProtKB-KW"/>
</dbReference>
<protein>
    <recommendedName>
        <fullName evidence="3">CBM21 domain-containing protein</fullName>
    </recommendedName>
</protein>
<evidence type="ECO:0000313" key="5">
    <source>
        <dbReference type="Proteomes" id="UP001221898"/>
    </source>
</evidence>
<dbReference type="GO" id="GO:0000164">
    <property type="term" value="C:protein phosphatase type 1 complex"/>
    <property type="evidence" value="ECO:0007669"/>
    <property type="project" value="TreeGrafter"/>
</dbReference>
<dbReference type="EMBL" id="JAINUG010000131">
    <property type="protein sequence ID" value="KAJ8393968.1"/>
    <property type="molecule type" value="Genomic_DNA"/>
</dbReference>
<name>A0AAD7S131_9TELE</name>
<dbReference type="GO" id="GO:0008157">
    <property type="term" value="F:protein phosphatase 1 binding"/>
    <property type="evidence" value="ECO:0007669"/>
    <property type="project" value="TreeGrafter"/>
</dbReference>
<dbReference type="Pfam" id="PF03370">
    <property type="entry name" value="CBM_21"/>
    <property type="match status" value="1"/>
</dbReference>
<dbReference type="PANTHER" id="PTHR12307:SF13">
    <property type="entry name" value="PROTEIN PHOSPHATASE 1 REGULATORY SUBUNIT 3B"/>
    <property type="match status" value="1"/>
</dbReference>
<organism evidence="4 5">
    <name type="scientific">Aldrovandia affinis</name>
    <dbReference type="NCBI Taxonomy" id="143900"/>
    <lineage>
        <taxon>Eukaryota</taxon>
        <taxon>Metazoa</taxon>
        <taxon>Chordata</taxon>
        <taxon>Craniata</taxon>
        <taxon>Vertebrata</taxon>
        <taxon>Euteleostomi</taxon>
        <taxon>Actinopterygii</taxon>
        <taxon>Neopterygii</taxon>
        <taxon>Teleostei</taxon>
        <taxon>Notacanthiformes</taxon>
        <taxon>Halosauridae</taxon>
        <taxon>Aldrovandia</taxon>
    </lineage>
</organism>
<evidence type="ECO:0000313" key="4">
    <source>
        <dbReference type="EMBL" id="KAJ8393968.1"/>
    </source>
</evidence>
<dbReference type="PANTHER" id="PTHR12307">
    <property type="entry name" value="PROTEIN PHOSPHATASE 1 REGULATORY SUBUNIT"/>
    <property type="match status" value="1"/>
</dbReference>
<dbReference type="PROSITE" id="PS51159">
    <property type="entry name" value="CBM21"/>
    <property type="match status" value="1"/>
</dbReference>
<sequence>MYISGLFKEQSKHDGPITLRSINSTHLHCPLAVFQRKCTSVFSFIAQKSTMPIELAMPLYFSRDDFHQRRSLKRGKALRPCLLPCASLPRPVPHKPREASDTLGNRGKAKKQVSFADHKGLALTMVKVFSEFEDPIDIPLNIRELLSSVANLSMNEERLLLDFVQPSSDYLLFRQQLESLRVCLEHCTLKNTVLAGTVKVKNLSFKKAVKVRITFDTWKTHTDVECQYMKDTYTGADRDTFSFEVGLPGQLRPNERVEFAISYEVNGRTYWDSNQGQNYRIIQSALKDDPVSSYRRQGLSELGVHCDPYGSPQCSHRIFPEWPGYMAYEEIGPYY</sequence>
<evidence type="ECO:0000256" key="2">
    <source>
        <dbReference type="ARBA" id="ARBA00023277"/>
    </source>
</evidence>
<gene>
    <name evidence="4" type="ORF">AAFF_G00055010</name>
</gene>
<dbReference type="InterPro" id="IPR038175">
    <property type="entry name" value="CBM21_dom_sf"/>
</dbReference>
<dbReference type="Gene3D" id="2.60.40.2440">
    <property type="entry name" value="Carbohydrate binding type-21 domain"/>
    <property type="match status" value="1"/>
</dbReference>
<dbReference type="GO" id="GO:0005979">
    <property type="term" value="P:regulation of glycogen biosynthetic process"/>
    <property type="evidence" value="ECO:0007669"/>
    <property type="project" value="TreeGrafter"/>
</dbReference>
<accession>A0AAD7S131</accession>
<comment type="caution">
    <text evidence="4">The sequence shown here is derived from an EMBL/GenBank/DDBJ whole genome shotgun (WGS) entry which is preliminary data.</text>
</comment>
<dbReference type="InterPro" id="IPR005036">
    <property type="entry name" value="CBM21_dom"/>
</dbReference>
<evidence type="ECO:0000259" key="3">
    <source>
        <dbReference type="PROSITE" id="PS51159"/>
    </source>
</evidence>
<feature type="domain" description="CBM21" evidence="3">
    <location>
        <begin position="174"/>
        <end position="282"/>
    </location>
</feature>
<reference evidence="4" key="1">
    <citation type="journal article" date="2023" name="Science">
        <title>Genome structures resolve the early diversification of teleost fishes.</title>
        <authorList>
            <person name="Parey E."/>
            <person name="Louis A."/>
            <person name="Montfort J."/>
            <person name="Bouchez O."/>
            <person name="Roques C."/>
            <person name="Iampietro C."/>
            <person name="Lluch J."/>
            <person name="Castinel A."/>
            <person name="Donnadieu C."/>
            <person name="Desvignes T."/>
            <person name="Floi Bucao C."/>
            <person name="Jouanno E."/>
            <person name="Wen M."/>
            <person name="Mejri S."/>
            <person name="Dirks R."/>
            <person name="Jansen H."/>
            <person name="Henkel C."/>
            <person name="Chen W.J."/>
            <person name="Zahm M."/>
            <person name="Cabau C."/>
            <person name="Klopp C."/>
            <person name="Thompson A.W."/>
            <person name="Robinson-Rechavi M."/>
            <person name="Braasch I."/>
            <person name="Lecointre G."/>
            <person name="Bobe J."/>
            <person name="Postlethwait J.H."/>
            <person name="Berthelot C."/>
            <person name="Roest Crollius H."/>
            <person name="Guiguen Y."/>
        </authorList>
    </citation>
    <scope>NUCLEOTIDE SEQUENCE</scope>
    <source>
        <strain evidence="4">NC1722</strain>
    </source>
</reference>
<dbReference type="AlphaFoldDB" id="A0AAD7S131"/>
<dbReference type="FunFam" id="2.60.40.2440:FF:000001">
    <property type="entry name" value="Protein phosphatase 1 regulatory subunit 3C"/>
    <property type="match status" value="1"/>
</dbReference>
<dbReference type="InterPro" id="IPR050782">
    <property type="entry name" value="PP1_regulatory_subunit_3"/>
</dbReference>
<dbReference type="Proteomes" id="UP001221898">
    <property type="component" value="Unassembled WGS sequence"/>
</dbReference>
<keyword evidence="5" id="KW-1185">Reference proteome</keyword>
<dbReference type="GO" id="GO:2001069">
    <property type="term" value="F:glycogen binding"/>
    <property type="evidence" value="ECO:0007669"/>
    <property type="project" value="TreeGrafter"/>
</dbReference>
<keyword evidence="2" id="KW-0119">Carbohydrate metabolism</keyword>
<evidence type="ECO:0000256" key="1">
    <source>
        <dbReference type="ARBA" id="ARBA00022600"/>
    </source>
</evidence>
<keyword evidence="1" id="KW-0321">Glycogen metabolism</keyword>
<proteinExistence type="predicted"/>